<evidence type="ECO:0000256" key="8">
    <source>
        <dbReference type="ARBA" id="ARBA00023157"/>
    </source>
</evidence>
<dbReference type="SMART" id="SM00303">
    <property type="entry name" value="GPS"/>
    <property type="match status" value="1"/>
</dbReference>
<keyword evidence="16" id="KW-0675">Receptor</keyword>
<dbReference type="Pfam" id="PF01390">
    <property type="entry name" value="SEA"/>
    <property type="match status" value="1"/>
</dbReference>
<dbReference type="GO" id="GO:0004930">
    <property type="term" value="F:G protein-coupled receptor activity"/>
    <property type="evidence" value="ECO:0007669"/>
    <property type="project" value="InterPro"/>
</dbReference>
<dbReference type="PRINTS" id="PR00249">
    <property type="entry name" value="GPCRSECRETIN"/>
</dbReference>
<dbReference type="InterPro" id="IPR051587">
    <property type="entry name" value="Adhesion_GPCR"/>
</dbReference>
<evidence type="ECO:0000256" key="9">
    <source>
        <dbReference type="ARBA" id="ARBA00023180"/>
    </source>
</evidence>
<dbReference type="GO" id="GO:0007166">
    <property type="term" value="P:cell surface receptor signaling pathway"/>
    <property type="evidence" value="ECO:0007669"/>
    <property type="project" value="InterPro"/>
</dbReference>
<keyword evidence="9" id="KW-0325">Glycoprotein</keyword>
<feature type="transmembrane region" description="Helical" evidence="11">
    <location>
        <begin position="867"/>
        <end position="886"/>
    </location>
</feature>
<gene>
    <name evidence="16" type="ORF">FQA47_005076</name>
</gene>
<dbReference type="PROSITE" id="PS50261">
    <property type="entry name" value="G_PROTEIN_RECEP_F2_4"/>
    <property type="match status" value="1"/>
</dbReference>
<evidence type="ECO:0000256" key="6">
    <source>
        <dbReference type="ARBA" id="ARBA00022989"/>
    </source>
</evidence>
<feature type="domain" description="SEA" evidence="12">
    <location>
        <begin position="9"/>
        <end position="130"/>
    </location>
</feature>
<name>A0A834BNU2_ORYME</name>
<keyword evidence="10" id="KW-0393">Immunoglobulin domain</keyword>
<keyword evidence="4 11" id="KW-0812">Transmembrane</keyword>
<keyword evidence="3" id="KW-1003">Cell membrane</keyword>
<accession>A0A834BNU2</accession>
<dbReference type="Pfam" id="PF00047">
    <property type="entry name" value="ig"/>
    <property type="match status" value="1"/>
</dbReference>
<comment type="subcellular location">
    <subcellularLocation>
        <location evidence="1">Cell membrane</location>
        <topology evidence="1">Multi-pass membrane protein</topology>
    </subcellularLocation>
</comment>
<keyword evidence="8" id="KW-1015">Disulfide bond</keyword>
<evidence type="ECO:0000259" key="14">
    <source>
        <dbReference type="PROSITE" id="PS50261"/>
    </source>
</evidence>
<reference evidence="16" key="1">
    <citation type="journal article" name="BMC Genomics">
        <title>Long-read sequencing and de novo genome assembly of marine medaka (Oryzias melastigma).</title>
        <authorList>
            <person name="Liang P."/>
            <person name="Saqib H.S.A."/>
            <person name="Ni X."/>
            <person name="Shen Y."/>
        </authorList>
    </citation>
    <scope>NUCLEOTIDE SEQUENCE</scope>
    <source>
        <strain evidence="16">Bigg-433</strain>
    </source>
</reference>
<dbReference type="PANTHER" id="PTHR45813:SF4">
    <property type="entry name" value="ADHESION G PROTEIN-COUPLED RECEPTOR F5"/>
    <property type="match status" value="1"/>
</dbReference>
<dbReference type="Pfam" id="PF00002">
    <property type="entry name" value="7tm_2"/>
    <property type="match status" value="1"/>
</dbReference>
<dbReference type="PROSITE" id="PS50835">
    <property type="entry name" value="IG_LIKE"/>
    <property type="match status" value="1"/>
</dbReference>
<dbReference type="SUPFAM" id="SSF82671">
    <property type="entry name" value="SEA domain"/>
    <property type="match status" value="1"/>
</dbReference>
<dbReference type="InterPro" id="IPR000082">
    <property type="entry name" value="SEA_dom"/>
</dbReference>
<dbReference type="InterPro" id="IPR017981">
    <property type="entry name" value="GPCR_2-like_7TM"/>
</dbReference>
<evidence type="ECO:0000256" key="10">
    <source>
        <dbReference type="ARBA" id="ARBA00023319"/>
    </source>
</evidence>
<dbReference type="Gene3D" id="2.60.40.10">
    <property type="entry name" value="Immunoglobulins"/>
    <property type="match status" value="1"/>
</dbReference>
<dbReference type="GO" id="GO:0007189">
    <property type="term" value="P:adenylate cyclase-activating G protein-coupled receptor signaling pathway"/>
    <property type="evidence" value="ECO:0007669"/>
    <property type="project" value="TreeGrafter"/>
</dbReference>
<evidence type="ECO:0000313" key="16">
    <source>
        <dbReference type="EMBL" id="KAF6714715.1"/>
    </source>
</evidence>
<keyword evidence="7 11" id="KW-0472">Membrane</keyword>
<dbReference type="InterPro" id="IPR000832">
    <property type="entry name" value="GPCR_2_secretin-like"/>
</dbReference>
<feature type="transmembrane region" description="Helical" evidence="11">
    <location>
        <begin position="745"/>
        <end position="772"/>
    </location>
</feature>
<dbReference type="InterPro" id="IPR057244">
    <property type="entry name" value="GAIN_B"/>
</dbReference>
<feature type="transmembrane region" description="Helical" evidence="11">
    <location>
        <begin position="792"/>
        <end position="816"/>
    </location>
</feature>
<feature type="transmembrane region" description="Helical" evidence="11">
    <location>
        <begin position="711"/>
        <end position="733"/>
    </location>
</feature>
<evidence type="ECO:0000256" key="2">
    <source>
        <dbReference type="ARBA" id="ARBA00007343"/>
    </source>
</evidence>
<evidence type="ECO:0000256" key="4">
    <source>
        <dbReference type="ARBA" id="ARBA00022692"/>
    </source>
</evidence>
<evidence type="ECO:0000259" key="12">
    <source>
        <dbReference type="PROSITE" id="PS50024"/>
    </source>
</evidence>
<organism evidence="16 17">
    <name type="scientific">Oryzias melastigma</name>
    <name type="common">Marine medaka</name>
    <dbReference type="NCBI Taxonomy" id="30732"/>
    <lineage>
        <taxon>Eukaryota</taxon>
        <taxon>Metazoa</taxon>
        <taxon>Chordata</taxon>
        <taxon>Craniata</taxon>
        <taxon>Vertebrata</taxon>
        <taxon>Euteleostomi</taxon>
        <taxon>Actinopterygii</taxon>
        <taxon>Neopterygii</taxon>
        <taxon>Teleostei</taxon>
        <taxon>Neoteleostei</taxon>
        <taxon>Acanthomorphata</taxon>
        <taxon>Ovalentaria</taxon>
        <taxon>Atherinomorphae</taxon>
        <taxon>Beloniformes</taxon>
        <taxon>Adrianichthyidae</taxon>
        <taxon>Oryziinae</taxon>
        <taxon>Oryzias</taxon>
    </lineage>
</organism>
<feature type="transmembrane region" description="Helical" evidence="11">
    <location>
        <begin position="667"/>
        <end position="687"/>
    </location>
</feature>
<dbReference type="GO" id="GO:0005886">
    <property type="term" value="C:plasma membrane"/>
    <property type="evidence" value="ECO:0007669"/>
    <property type="project" value="UniProtKB-SubCell"/>
</dbReference>
<keyword evidence="5" id="KW-0732">Signal</keyword>
<dbReference type="InterPro" id="IPR046338">
    <property type="entry name" value="GAIN_dom_sf"/>
</dbReference>
<evidence type="ECO:0000256" key="5">
    <source>
        <dbReference type="ARBA" id="ARBA00022729"/>
    </source>
</evidence>
<dbReference type="InterPro" id="IPR013783">
    <property type="entry name" value="Ig-like_fold"/>
</dbReference>
<evidence type="ECO:0000256" key="7">
    <source>
        <dbReference type="ARBA" id="ARBA00023136"/>
    </source>
</evidence>
<evidence type="ECO:0000259" key="13">
    <source>
        <dbReference type="PROSITE" id="PS50221"/>
    </source>
</evidence>
<feature type="domain" description="G-protein coupled receptors family 2 profile 2" evidence="14">
    <location>
        <begin position="625"/>
        <end position="891"/>
    </location>
</feature>
<dbReference type="InterPro" id="IPR036179">
    <property type="entry name" value="Ig-like_dom_sf"/>
</dbReference>
<dbReference type="AlphaFoldDB" id="A0A834BNU2"/>
<dbReference type="InterPro" id="IPR013151">
    <property type="entry name" value="Immunoglobulin_dom"/>
</dbReference>
<sequence length="896" mass="98934">MTVSSTTKSEDVIKIELSVTLNINFKTEYNNQSTSAYKKLEGDIVTNLRKQYSQIPGFRNVSVTGFRQGSVIVDFVIQVLNGSQKQIEEANKNLTAALSSIGTVVGVPHYYSLNSLKIDPSSLLIYKPVTLTCSSEVDVGTVSDAVWKFKESVILSSLRYKITTKVKQSELEIREVIPNDAGKYECILNGNRYIFHQEVTIAAGDIKQAPLVRVDSQRNVKCQPNRKEDIQCCVQSAYKVIFSESFAITKPGSSEKYCITYSHTIESCTSTVMKEITCKVQGIDGYDKTTTLRIFTGPVTCDNEQYGKGQEGDEAEVMCPEGQEGYKKAKCQGDMWKVLEDTCILTQIKELFIESEGLMSTNVKNFSQNLKDAVLNNKMEIASSSETINTIVNILNTIAEVSDAVSKDVMENVLQTVDVLIGDDAKPSWAFLNSNTSQNASSELLGSLESLSIRLNDSFEINTPLITLVRTTFTSSFAKDLNSTVSIEIPFSDNLSANITTILLSTFNNVIPPRNSTSNSSFLNDTSNPVDGSPGTNSVFLVNTNKTVNNVTLKFKKINESLPLDRSFQCVFWNFELVDETGAWDDEGCTFVSRVNGTVTCNCTHLTSFSILMATSIPEDIRDILDIITYIGVGISLASLVICLIIEGYVWRAVTKNTTALMRHISIVNTALSLLIADICFIIAASYSQQALESKDGDHKGLIGQCTAETFFMHFFYLALFFWMLVSGLLLFYRTVMVFSHMSKSIMIAIGFVVGYGCPLIIAVITVAATAPSQTYIRKNYTCWLNWTESKALLSLVIPALVIVVINIIVVIVVLCKMMRRSSGNTVQSDEKNSFVVIIRCLAILTPLFGLTWALGIGTMVSPKDKGIHIAFAFFNSLQMVIKFLILQAETAVSEE</sequence>
<dbReference type="PROSITE" id="PS50024">
    <property type="entry name" value="SEA"/>
    <property type="match status" value="1"/>
</dbReference>
<dbReference type="Pfam" id="PF01825">
    <property type="entry name" value="GPS"/>
    <property type="match status" value="1"/>
</dbReference>
<evidence type="ECO:0000256" key="3">
    <source>
        <dbReference type="ARBA" id="ARBA00022475"/>
    </source>
</evidence>
<dbReference type="InterPro" id="IPR007110">
    <property type="entry name" value="Ig-like_dom"/>
</dbReference>
<keyword evidence="6 11" id="KW-1133">Transmembrane helix</keyword>
<dbReference type="CDD" id="cd00096">
    <property type="entry name" value="Ig"/>
    <property type="match status" value="1"/>
</dbReference>
<protein>
    <submittedName>
        <fullName evidence="16">Adhesion G protein-coupled receptor F5</fullName>
    </submittedName>
</protein>
<evidence type="ECO:0000313" key="17">
    <source>
        <dbReference type="Proteomes" id="UP000646548"/>
    </source>
</evidence>
<evidence type="ECO:0000256" key="1">
    <source>
        <dbReference type="ARBA" id="ARBA00004651"/>
    </source>
</evidence>
<dbReference type="InterPro" id="IPR000203">
    <property type="entry name" value="GPS"/>
</dbReference>
<feature type="domain" description="Ig-like" evidence="15">
    <location>
        <begin position="108"/>
        <end position="202"/>
    </location>
</feature>
<dbReference type="EMBL" id="WKFB01001212">
    <property type="protein sequence ID" value="KAF6714715.1"/>
    <property type="molecule type" value="Genomic_DNA"/>
</dbReference>
<dbReference type="FunFam" id="1.20.1070.10:FF:000058">
    <property type="entry name" value="Adhesion G protein-coupled receptor F5"/>
    <property type="match status" value="1"/>
</dbReference>
<dbReference type="SUPFAM" id="SSF48726">
    <property type="entry name" value="Immunoglobulin"/>
    <property type="match status" value="1"/>
</dbReference>
<dbReference type="Gene3D" id="1.20.1070.10">
    <property type="entry name" value="Rhodopsin 7-helix transmembrane proteins"/>
    <property type="match status" value="1"/>
</dbReference>
<dbReference type="PRINTS" id="PR01695">
    <property type="entry name" value="IGHEPTARCPTR"/>
</dbReference>
<proteinExistence type="inferred from homology"/>
<dbReference type="Gene3D" id="2.60.220.50">
    <property type="match status" value="1"/>
</dbReference>
<evidence type="ECO:0000259" key="15">
    <source>
        <dbReference type="PROSITE" id="PS50835"/>
    </source>
</evidence>
<dbReference type="Gene3D" id="3.30.70.960">
    <property type="entry name" value="SEA domain"/>
    <property type="match status" value="1"/>
</dbReference>
<feature type="transmembrane region" description="Helical" evidence="11">
    <location>
        <begin position="837"/>
        <end position="861"/>
    </location>
</feature>
<dbReference type="Proteomes" id="UP000646548">
    <property type="component" value="Unassembled WGS sequence"/>
</dbReference>
<dbReference type="PANTHER" id="PTHR45813">
    <property type="entry name" value="IG-LIKE DOMAIN-CONTAINING PROTEIN"/>
    <property type="match status" value="1"/>
</dbReference>
<dbReference type="PROSITE" id="PS50221">
    <property type="entry name" value="GAIN_B"/>
    <property type="match status" value="1"/>
</dbReference>
<feature type="transmembrane region" description="Helical" evidence="11">
    <location>
        <begin position="627"/>
        <end position="646"/>
    </location>
</feature>
<dbReference type="InterPro" id="IPR008078">
    <property type="entry name" value="GPCR_2_Ig-hepta-like_rcpt"/>
</dbReference>
<dbReference type="InterPro" id="IPR036364">
    <property type="entry name" value="SEA_dom_sf"/>
</dbReference>
<evidence type="ECO:0000256" key="11">
    <source>
        <dbReference type="SAM" id="Phobius"/>
    </source>
</evidence>
<comment type="caution">
    <text evidence="16">The sequence shown here is derived from an EMBL/GenBank/DDBJ whole genome shotgun (WGS) entry which is preliminary data.</text>
</comment>
<comment type="similarity">
    <text evidence="2">Belongs to the G-protein coupled receptor 2 family. Adhesion G-protein coupled receptor (ADGR) subfamily.</text>
</comment>
<feature type="domain" description="GAIN-B" evidence="13">
    <location>
        <begin position="457"/>
        <end position="619"/>
    </location>
</feature>